<keyword evidence="2" id="KW-0067">ATP-binding</keyword>
<evidence type="ECO:0000256" key="2">
    <source>
        <dbReference type="ARBA" id="ARBA00022840"/>
    </source>
</evidence>
<organism evidence="6 7">
    <name type="scientific">Actinomadura rugatobispora</name>
    <dbReference type="NCBI Taxonomy" id="1994"/>
    <lineage>
        <taxon>Bacteria</taxon>
        <taxon>Bacillati</taxon>
        <taxon>Actinomycetota</taxon>
        <taxon>Actinomycetes</taxon>
        <taxon>Streptosporangiales</taxon>
        <taxon>Thermomonosporaceae</taxon>
        <taxon>Actinomadura</taxon>
    </lineage>
</organism>
<dbReference type="Pfam" id="PF13614">
    <property type="entry name" value="AAA_31"/>
    <property type="match status" value="1"/>
</dbReference>
<dbReference type="SUPFAM" id="SSF52172">
    <property type="entry name" value="CheY-like"/>
    <property type="match status" value="1"/>
</dbReference>
<feature type="compositionally biased region" description="Gly residues" evidence="4">
    <location>
        <begin position="400"/>
        <end position="411"/>
    </location>
</feature>
<evidence type="ECO:0000256" key="3">
    <source>
        <dbReference type="PROSITE-ProRule" id="PRU00169"/>
    </source>
</evidence>
<dbReference type="EMBL" id="JBHSON010000009">
    <property type="protein sequence ID" value="MFC5745640.1"/>
    <property type="molecule type" value="Genomic_DNA"/>
</dbReference>
<name>A0ABW0ZXT0_9ACTN</name>
<gene>
    <name evidence="6" type="ORF">ACFPZN_08485</name>
</gene>
<dbReference type="Gene3D" id="3.40.50.2300">
    <property type="match status" value="1"/>
</dbReference>
<proteinExistence type="predicted"/>
<evidence type="ECO:0000259" key="5">
    <source>
        <dbReference type="PROSITE" id="PS50110"/>
    </source>
</evidence>
<evidence type="ECO:0000256" key="1">
    <source>
        <dbReference type="ARBA" id="ARBA00022741"/>
    </source>
</evidence>
<feature type="region of interest" description="Disordered" evidence="4">
    <location>
        <begin position="386"/>
        <end position="411"/>
    </location>
</feature>
<dbReference type="PROSITE" id="PS50110">
    <property type="entry name" value="RESPONSE_REGULATORY"/>
    <property type="match status" value="1"/>
</dbReference>
<feature type="domain" description="Response regulatory" evidence="5">
    <location>
        <begin position="4"/>
        <end position="121"/>
    </location>
</feature>
<dbReference type="PANTHER" id="PTHR43384">
    <property type="entry name" value="SEPTUM SITE-DETERMINING PROTEIN MIND HOMOLOG, CHLOROPLASTIC-RELATED"/>
    <property type="match status" value="1"/>
</dbReference>
<dbReference type="InterPro" id="IPR025669">
    <property type="entry name" value="AAA_dom"/>
</dbReference>
<comment type="caution">
    <text evidence="6">The sequence shown here is derived from an EMBL/GenBank/DDBJ whole genome shotgun (WGS) entry which is preliminary data.</text>
</comment>
<dbReference type="Proteomes" id="UP001596074">
    <property type="component" value="Unassembled WGS sequence"/>
</dbReference>
<evidence type="ECO:0000256" key="4">
    <source>
        <dbReference type="SAM" id="MobiDB-lite"/>
    </source>
</evidence>
<dbReference type="InterPro" id="IPR011006">
    <property type="entry name" value="CheY-like_superfamily"/>
</dbReference>
<evidence type="ECO:0000313" key="7">
    <source>
        <dbReference type="Proteomes" id="UP001596074"/>
    </source>
</evidence>
<dbReference type="Gene3D" id="3.40.50.300">
    <property type="entry name" value="P-loop containing nucleotide triphosphate hydrolases"/>
    <property type="match status" value="1"/>
</dbReference>
<comment type="caution">
    <text evidence="3">Lacks conserved residue(s) required for the propagation of feature annotation.</text>
</comment>
<evidence type="ECO:0000313" key="6">
    <source>
        <dbReference type="EMBL" id="MFC5745640.1"/>
    </source>
</evidence>
<dbReference type="RefSeq" id="WP_378281264.1">
    <property type="nucleotide sequence ID" value="NZ_JBHSON010000009.1"/>
</dbReference>
<sequence>MTIRVLLGIEDRAVAAALGGLVDELPGHEVAGVRASSDDVAAAAAAEPGLDVVLLHRDLGPLAPLEVVRDLAVRHPHLPVVLVTEDTGVEAFAAAMAAGARGVVSTRPTLSELEDRIRQAVEWSRAMRRHLTTAGADPGESLPPRRQGRLVTLCGAKGGVGTTTLAIHLALATAATGRSVCLIDMDLQKGDVAGYLDVRHRHSVSDLAAAGDGLDGGVVADALYVHPAGPHVLLGPGQGEDAEEISARVSRSVLGIARARYDVVLVDGGAYVTEAAAVAVELADEAVIVATPDVPALRGAARLAGIWARLAIRKEEDASVLLAKHDRRNEIQPDLARKMVGPPVRAVTVPAAFRALEEAANTGSPLTVKQTAFRKAIGSVAADLGLLSGEPDEDERETPGGRGGGRSWKRP</sequence>
<protein>
    <submittedName>
        <fullName evidence="6">CpaE family protein</fullName>
    </submittedName>
</protein>
<dbReference type="InterPro" id="IPR001789">
    <property type="entry name" value="Sig_transdc_resp-reg_receiver"/>
</dbReference>
<reference evidence="7" key="1">
    <citation type="journal article" date="2019" name="Int. J. Syst. Evol. Microbiol.">
        <title>The Global Catalogue of Microorganisms (GCM) 10K type strain sequencing project: providing services to taxonomists for standard genome sequencing and annotation.</title>
        <authorList>
            <consortium name="The Broad Institute Genomics Platform"/>
            <consortium name="The Broad Institute Genome Sequencing Center for Infectious Disease"/>
            <person name="Wu L."/>
            <person name="Ma J."/>
        </authorList>
    </citation>
    <scope>NUCLEOTIDE SEQUENCE [LARGE SCALE GENOMIC DNA]</scope>
    <source>
        <strain evidence="7">KCTC 42087</strain>
    </source>
</reference>
<accession>A0ABW0ZXT0</accession>
<dbReference type="PANTHER" id="PTHR43384:SF6">
    <property type="entry name" value="SEPTUM SITE-DETERMINING PROTEIN MIND HOMOLOG, CHLOROPLASTIC"/>
    <property type="match status" value="1"/>
</dbReference>
<keyword evidence="1" id="KW-0547">Nucleotide-binding</keyword>
<dbReference type="InterPro" id="IPR050625">
    <property type="entry name" value="ParA/MinD_ATPase"/>
</dbReference>
<dbReference type="SUPFAM" id="SSF52540">
    <property type="entry name" value="P-loop containing nucleoside triphosphate hydrolases"/>
    <property type="match status" value="1"/>
</dbReference>
<keyword evidence="7" id="KW-1185">Reference proteome</keyword>
<dbReference type="InterPro" id="IPR027417">
    <property type="entry name" value="P-loop_NTPase"/>
</dbReference>